<sequence>MSEIRARWRDMSLGTKLSLSNFLLVLTVLTLLISAISWSVAESIEARATAEVQDKTQLLAHLVKATDDDLRLRTSELGLAFNRRLDGQVSLNGETQTLAGRAVPVMLWNGKPVNLDNSVVDEFSLLTKSSTTVFVRAGDDFVRISTSLKNEQGQRVTGTTLDRQHPAYPMALQGQPFVGLVSLFGRQYMTRYDPLKNAQGQVIGLSLVAQEFTGYLSILKKTIRDLKIGDTGYFYVLDAQPGPNYGQLVIHPVKEGQSMIAAKDANGREFIREILERKNGELRYPWINEERGETRPRDKVIAFTHFKEWNWVIAGGTYADEYSALVVHMRNLYAGLGLLMVLVISVLGWLVFRRLVVVPLADVGQAADQIAQGDLTVALKVAGRDEVGQLQASVNRIGQGLAGVVRSVRENSQNVATASAEIALGNQDLSGRTESQASALEQTAASMEELGSTVRQNAEHAREASQLALTASSVAARGGQVVSEVVDTMQGINDSSRRIADIIGVIDGIAFQTNILALNAAVEAARAGEQGRGFAVVASEVRSLARRSAEAAREIKTLINDSVERVEKGGALVHQAGHTMQEVVDSIQRVSAMVNEISTASTEQSAGVAQVGEAVTQMDYVTQQNAALVEEMAAAAGSLRVQADDLVRAVALFKVGGERAVPLALGTS</sequence>
<dbReference type="PANTHER" id="PTHR43531">
    <property type="entry name" value="PROTEIN ICFG"/>
    <property type="match status" value="1"/>
</dbReference>
<organism evidence="7 8">
    <name type="scientific">Curvibacter cyanobacteriorum</name>
    <dbReference type="NCBI Taxonomy" id="3026422"/>
    <lineage>
        <taxon>Bacteria</taxon>
        <taxon>Pseudomonadati</taxon>
        <taxon>Pseudomonadota</taxon>
        <taxon>Betaproteobacteria</taxon>
        <taxon>Burkholderiales</taxon>
        <taxon>Comamonadaceae</taxon>
        <taxon>Curvibacter</taxon>
    </lineage>
</organism>
<gene>
    <name evidence="7" type="ORF">PSQ40_02900</name>
</gene>
<comment type="caution">
    <text evidence="7">The sequence shown here is derived from an EMBL/GenBank/DDBJ whole genome shotgun (WGS) entry which is preliminary data.</text>
</comment>
<keyword evidence="1" id="KW-0488">Methylation</keyword>
<evidence type="ECO:0000256" key="2">
    <source>
        <dbReference type="ARBA" id="ARBA00029447"/>
    </source>
</evidence>
<evidence type="ECO:0000313" key="7">
    <source>
        <dbReference type="EMBL" id="MDD0837512.1"/>
    </source>
</evidence>
<dbReference type="CDD" id="cd06225">
    <property type="entry name" value="HAMP"/>
    <property type="match status" value="1"/>
</dbReference>
<name>A0ABT5MUJ8_9BURK</name>
<dbReference type="Gene3D" id="1.10.287.950">
    <property type="entry name" value="Methyl-accepting chemotaxis protein"/>
    <property type="match status" value="1"/>
</dbReference>
<feature type="transmembrane region" description="Helical" evidence="4">
    <location>
        <begin position="332"/>
        <end position="352"/>
    </location>
</feature>
<dbReference type="CDD" id="cd11386">
    <property type="entry name" value="MCP_signal"/>
    <property type="match status" value="1"/>
</dbReference>
<dbReference type="InterPro" id="IPR029151">
    <property type="entry name" value="Sensor-like_sf"/>
</dbReference>
<dbReference type="PANTHER" id="PTHR43531:SF14">
    <property type="entry name" value="METHYL-ACCEPTING CHEMOTAXIS PROTEIN I-RELATED"/>
    <property type="match status" value="1"/>
</dbReference>
<dbReference type="PROSITE" id="PS50111">
    <property type="entry name" value="CHEMOTAXIS_TRANSDUC_2"/>
    <property type="match status" value="1"/>
</dbReference>
<evidence type="ECO:0000259" key="5">
    <source>
        <dbReference type="PROSITE" id="PS50111"/>
    </source>
</evidence>
<dbReference type="Pfam" id="PF00015">
    <property type="entry name" value="MCPsignal"/>
    <property type="match status" value="1"/>
</dbReference>
<evidence type="ECO:0000256" key="4">
    <source>
        <dbReference type="SAM" id="Phobius"/>
    </source>
</evidence>
<accession>A0ABT5MUJ8</accession>
<dbReference type="SUPFAM" id="SSF103190">
    <property type="entry name" value="Sensory domain-like"/>
    <property type="match status" value="1"/>
</dbReference>
<comment type="similarity">
    <text evidence="2">Belongs to the methyl-accepting chemotaxis (MCP) protein family.</text>
</comment>
<dbReference type="InterPro" id="IPR004089">
    <property type="entry name" value="MCPsignal_dom"/>
</dbReference>
<proteinExistence type="inferred from homology"/>
<dbReference type="InterPro" id="IPR033462">
    <property type="entry name" value="Cache_3-Cache_2"/>
</dbReference>
<keyword evidence="4" id="KW-0472">Membrane</keyword>
<dbReference type="PROSITE" id="PS50885">
    <property type="entry name" value="HAMP"/>
    <property type="match status" value="1"/>
</dbReference>
<evidence type="ECO:0000256" key="3">
    <source>
        <dbReference type="PROSITE-ProRule" id="PRU00284"/>
    </source>
</evidence>
<dbReference type="RefSeq" id="WP_273948634.1">
    <property type="nucleotide sequence ID" value="NZ_JAQSIP010000001.1"/>
</dbReference>
<dbReference type="InterPro" id="IPR051310">
    <property type="entry name" value="MCP_chemotaxis"/>
</dbReference>
<keyword evidence="4" id="KW-0812">Transmembrane</keyword>
<keyword evidence="3" id="KW-0807">Transducer</keyword>
<dbReference type="EMBL" id="JAQSIP010000001">
    <property type="protein sequence ID" value="MDD0837512.1"/>
    <property type="molecule type" value="Genomic_DNA"/>
</dbReference>
<dbReference type="InterPro" id="IPR003660">
    <property type="entry name" value="HAMP_dom"/>
</dbReference>
<protein>
    <submittedName>
        <fullName evidence="7">Cache 3/Cache 2 fusion domain-containing protein</fullName>
    </submittedName>
</protein>
<evidence type="ECO:0000313" key="8">
    <source>
        <dbReference type="Proteomes" id="UP001528673"/>
    </source>
</evidence>
<dbReference type="SMART" id="SM00304">
    <property type="entry name" value="HAMP"/>
    <property type="match status" value="1"/>
</dbReference>
<dbReference type="CDD" id="cd12912">
    <property type="entry name" value="PDC2_MCP_like"/>
    <property type="match status" value="1"/>
</dbReference>
<dbReference type="Pfam" id="PF00672">
    <property type="entry name" value="HAMP"/>
    <property type="match status" value="1"/>
</dbReference>
<reference evidence="7 8" key="1">
    <citation type="submission" date="2023-02" db="EMBL/GenBank/DDBJ databases">
        <title>Bacterial whole genomic sequence of Curvibacter sp. HBC61.</title>
        <authorList>
            <person name="Le V."/>
            <person name="Ko S.-R."/>
            <person name="Ahn C.-Y."/>
            <person name="Oh H.-M."/>
        </authorList>
    </citation>
    <scope>NUCLEOTIDE SEQUENCE [LARGE SCALE GENOMIC DNA]</scope>
    <source>
        <strain evidence="7 8">HBC61</strain>
    </source>
</reference>
<feature type="domain" description="Methyl-accepting transducer" evidence="5">
    <location>
        <begin position="411"/>
        <end position="640"/>
    </location>
</feature>
<keyword evidence="8" id="KW-1185">Reference proteome</keyword>
<dbReference type="Pfam" id="PF17201">
    <property type="entry name" value="Cache_3-Cache_2"/>
    <property type="match status" value="1"/>
</dbReference>
<evidence type="ECO:0000259" key="6">
    <source>
        <dbReference type="PROSITE" id="PS50885"/>
    </source>
</evidence>
<dbReference type="SUPFAM" id="SSF58104">
    <property type="entry name" value="Methyl-accepting chemotaxis protein (MCP) signaling domain"/>
    <property type="match status" value="1"/>
</dbReference>
<evidence type="ECO:0000256" key="1">
    <source>
        <dbReference type="ARBA" id="ARBA00022481"/>
    </source>
</evidence>
<dbReference type="Proteomes" id="UP001528673">
    <property type="component" value="Unassembled WGS sequence"/>
</dbReference>
<dbReference type="SMART" id="SM00283">
    <property type="entry name" value="MA"/>
    <property type="match status" value="1"/>
</dbReference>
<keyword evidence="4" id="KW-1133">Transmembrane helix</keyword>
<feature type="domain" description="HAMP" evidence="6">
    <location>
        <begin position="354"/>
        <end position="406"/>
    </location>
</feature>
<dbReference type="Gene3D" id="3.30.450.20">
    <property type="entry name" value="PAS domain"/>
    <property type="match status" value="1"/>
</dbReference>